<name>A0A7R9WND7_9STRA</name>
<sequence length="131" mass="15118">MECISLDLRNSYDHSHHAPVRLPFLTRHPNNTISMHELCNTRQCNPTQVLRKKFPQYPVPVKSVPKTLLYLAGPYINPLITRKFVANNIDVALNLDNSKSKRELGIEYRPWDKAMISMFEQIIESGGVEKK</sequence>
<dbReference type="AlphaFoldDB" id="A0A7R9WND7"/>
<protein>
    <submittedName>
        <fullName evidence="1">Uncharacterized protein</fullName>
    </submittedName>
</protein>
<proteinExistence type="predicted"/>
<dbReference type="EMBL" id="HBEF01003425">
    <property type="protein sequence ID" value="CAD8330072.1"/>
    <property type="molecule type" value="Transcribed_RNA"/>
</dbReference>
<gene>
    <name evidence="1" type="ORF">CAUS1442_LOCUS2170</name>
</gene>
<accession>A0A7R9WND7</accession>
<organism evidence="1">
    <name type="scientific">Craspedostauros australis</name>
    <dbReference type="NCBI Taxonomy" id="1486917"/>
    <lineage>
        <taxon>Eukaryota</taxon>
        <taxon>Sar</taxon>
        <taxon>Stramenopiles</taxon>
        <taxon>Ochrophyta</taxon>
        <taxon>Bacillariophyta</taxon>
        <taxon>Bacillariophyceae</taxon>
        <taxon>Bacillariophycidae</taxon>
        <taxon>Naviculales</taxon>
        <taxon>Naviculaceae</taxon>
        <taxon>Craspedostauros</taxon>
    </lineage>
</organism>
<reference evidence="1" key="1">
    <citation type="submission" date="2021-01" db="EMBL/GenBank/DDBJ databases">
        <authorList>
            <person name="Corre E."/>
            <person name="Pelletier E."/>
            <person name="Niang G."/>
            <person name="Scheremetjew M."/>
            <person name="Finn R."/>
            <person name="Kale V."/>
            <person name="Holt S."/>
            <person name="Cochrane G."/>
            <person name="Meng A."/>
            <person name="Brown T."/>
            <person name="Cohen L."/>
        </authorList>
    </citation>
    <scope>NUCLEOTIDE SEQUENCE</scope>
    <source>
        <strain evidence="1">CCMP3328</strain>
    </source>
</reference>
<evidence type="ECO:0000313" key="1">
    <source>
        <dbReference type="EMBL" id="CAD8330072.1"/>
    </source>
</evidence>